<proteinExistence type="predicted"/>
<gene>
    <name evidence="1" type="ORF">DXD09_10860</name>
</gene>
<dbReference type="PANTHER" id="PTHR31435:SF10">
    <property type="entry name" value="BSR4717 PROTEIN"/>
    <property type="match status" value="1"/>
</dbReference>
<dbReference type="PROSITE" id="PS51729">
    <property type="entry name" value="GNAT_YJDJ"/>
    <property type="match status" value="1"/>
</dbReference>
<dbReference type="Pfam" id="PF14542">
    <property type="entry name" value="Acetyltransf_CG"/>
    <property type="match status" value="1"/>
</dbReference>
<dbReference type="RefSeq" id="WP_003693266.1">
    <property type="nucleotide sequence ID" value="NZ_CABKOX010000006.1"/>
</dbReference>
<name>A0A0G8G3U2_9LACO</name>
<sequence>MSFKWSENEFAYLNDDNQTLASIGFKMINDNKTYVVERTWVDEKARGQGLAKKITVEFLQNVRQENKTVLPLCSYTQKYFAKHPEVENLLFKR</sequence>
<dbReference type="InterPro" id="IPR031165">
    <property type="entry name" value="GNAT_YJDJ"/>
</dbReference>
<keyword evidence="1" id="KW-0808">Transferase</keyword>
<evidence type="ECO:0000313" key="1">
    <source>
        <dbReference type="EMBL" id="RGK44031.1"/>
    </source>
</evidence>
<dbReference type="Proteomes" id="UP000260790">
    <property type="component" value="Unassembled WGS sequence"/>
</dbReference>
<dbReference type="PANTHER" id="PTHR31435">
    <property type="entry name" value="PROTEIN NATD1"/>
    <property type="match status" value="1"/>
</dbReference>
<dbReference type="EMBL" id="QSQR01000014">
    <property type="protein sequence ID" value="RGK44031.1"/>
    <property type="molecule type" value="Genomic_DNA"/>
</dbReference>
<dbReference type="InterPro" id="IPR016181">
    <property type="entry name" value="Acyl_CoA_acyltransferase"/>
</dbReference>
<dbReference type="Gene3D" id="3.40.630.30">
    <property type="match status" value="1"/>
</dbReference>
<comment type="caution">
    <text evidence="1">The sequence shown here is derived from an EMBL/GenBank/DDBJ whole genome shotgun (WGS) entry which is preliminary data.</text>
</comment>
<evidence type="ECO:0000313" key="2">
    <source>
        <dbReference type="Proteomes" id="UP000260790"/>
    </source>
</evidence>
<dbReference type="CDD" id="cd04301">
    <property type="entry name" value="NAT_SF"/>
    <property type="match status" value="1"/>
</dbReference>
<protein>
    <submittedName>
        <fullName evidence="1">N-acetyltransferase</fullName>
    </submittedName>
</protein>
<dbReference type="SUPFAM" id="SSF55729">
    <property type="entry name" value="Acyl-CoA N-acyltransferases (Nat)"/>
    <property type="match status" value="1"/>
</dbReference>
<dbReference type="AlphaFoldDB" id="A0A0G8G3U2"/>
<reference evidence="1 2" key="1">
    <citation type="submission" date="2018-08" db="EMBL/GenBank/DDBJ databases">
        <title>A genome reference for cultivated species of the human gut microbiota.</title>
        <authorList>
            <person name="Zou Y."/>
            <person name="Xue W."/>
            <person name="Luo G."/>
        </authorList>
    </citation>
    <scope>NUCLEOTIDE SEQUENCE [LARGE SCALE GENOMIC DNA]</scope>
    <source>
        <strain evidence="1 2">TF10-9AT</strain>
    </source>
</reference>
<organism evidence="1 2">
    <name type="scientific">Ligilactobacillus ruminis</name>
    <dbReference type="NCBI Taxonomy" id="1623"/>
    <lineage>
        <taxon>Bacteria</taxon>
        <taxon>Bacillati</taxon>
        <taxon>Bacillota</taxon>
        <taxon>Bacilli</taxon>
        <taxon>Lactobacillales</taxon>
        <taxon>Lactobacillaceae</taxon>
        <taxon>Ligilactobacillus</taxon>
    </lineage>
</organism>
<dbReference type="InterPro" id="IPR045057">
    <property type="entry name" value="Gcn5-rel_NAT"/>
</dbReference>
<accession>A0A0G8G3U2</accession>
<dbReference type="GO" id="GO:0016740">
    <property type="term" value="F:transferase activity"/>
    <property type="evidence" value="ECO:0007669"/>
    <property type="project" value="UniProtKB-KW"/>
</dbReference>